<proteinExistence type="predicted"/>
<name>A0A9W9XYU5_9EURO</name>
<sequence length="109" mass="12614">MGYRVLMAREEACIAKPEKPETTCCRSYRVKDLLTTSGRRSIRLAGSSGRAEDFQRQFVAQGEQIIAVQYRKLGFRFLSSKSVDNATLAKEARLERYDRPRFFKAIWKT</sequence>
<accession>A0A9W9XYU5</accession>
<reference evidence="1" key="1">
    <citation type="submission" date="2022-12" db="EMBL/GenBank/DDBJ databases">
        <authorList>
            <person name="Petersen C."/>
        </authorList>
    </citation>
    <scope>NUCLEOTIDE SEQUENCE</scope>
    <source>
        <strain evidence="1">IBT 29495</strain>
    </source>
</reference>
<keyword evidence="2" id="KW-1185">Reference proteome</keyword>
<dbReference type="Proteomes" id="UP001149954">
    <property type="component" value="Unassembled WGS sequence"/>
</dbReference>
<evidence type="ECO:0000313" key="2">
    <source>
        <dbReference type="Proteomes" id="UP001149954"/>
    </source>
</evidence>
<dbReference type="OrthoDB" id="5410365at2759"/>
<organism evidence="1 2">
    <name type="scientific">Penicillium fimorum</name>
    <dbReference type="NCBI Taxonomy" id="1882269"/>
    <lineage>
        <taxon>Eukaryota</taxon>
        <taxon>Fungi</taxon>
        <taxon>Dikarya</taxon>
        <taxon>Ascomycota</taxon>
        <taxon>Pezizomycotina</taxon>
        <taxon>Eurotiomycetes</taxon>
        <taxon>Eurotiomycetidae</taxon>
        <taxon>Eurotiales</taxon>
        <taxon>Aspergillaceae</taxon>
        <taxon>Penicillium</taxon>
    </lineage>
</organism>
<comment type="caution">
    <text evidence="1">The sequence shown here is derived from an EMBL/GenBank/DDBJ whole genome shotgun (WGS) entry which is preliminary data.</text>
</comment>
<protein>
    <submittedName>
        <fullName evidence="1">Uncharacterized protein</fullName>
    </submittedName>
</protein>
<dbReference type="EMBL" id="JAPWDS010000002">
    <property type="protein sequence ID" value="KAJ5512739.1"/>
    <property type="molecule type" value="Genomic_DNA"/>
</dbReference>
<gene>
    <name evidence="1" type="ORF">N7463_002291</name>
</gene>
<dbReference type="AlphaFoldDB" id="A0A9W9XYU5"/>
<evidence type="ECO:0000313" key="1">
    <source>
        <dbReference type="EMBL" id="KAJ5512739.1"/>
    </source>
</evidence>
<reference evidence="1" key="2">
    <citation type="journal article" date="2023" name="IMA Fungus">
        <title>Comparative genomic study of the Penicillium genus elucidates a diverse pangenome and 15 lateral gene transfer events.</title>
        <authorList>
            <person name="Petersen C."/>
            <person name="Sorensen T."/>
            <person name="Nielsen M.R."/>
            <person name="Sondergaard T.E."/>
            <person name="Sorensen J.L."/>
            <person name="Fitzpatrick D.A."/>
            <person name="Frisvad J.C."/>
            <person name="Nielsen K.L."/>
        </authorList>
    </citation>
    <scope>NUCLEOTIDE SEQUENCE</scope>
    <source>
        <strain evidence="1">IBT 29495</strain>
    </source>
</reference>